<proteinExistence type="predicted"/>
<evidence type="ECO:0000313" key="4">
    <source>
        <dbReference type="EMBL" id="EFQ23676.1"/>
    </source>
</evidence>
<dbReference type="STRING" id="584708.Apau_1251"/>
<dbReference type="InterPro" id="IPR008763">
    <property type="entry name" value="Peptidase_S55"/>
</dbReference>
<evidence type="ECO:0000259" key="3">
    <source>
        <dbReference type="PROSITE" id="PS51494"/>
    </source>
</evidence>
<dbReference type="Proteomes" id="UP000005096">
    <property type="component" value="Chromosome"/>
</dbReference>
<evidence type="ECO:0000313" key="5">
    <source>
        <dbReference type="Proteomes" id="UP000005096"/>
    </source>
</evidence>
<sequence length="614" mass="66220">MGVFLRRGAFCLLSLFLFVSAAGAEEFLLPKEDLFPVSRLVRGMKGVARTAVRGRQVETFDVEILGVLPQTGHPRNLVLIRASGPLIERTGGIAAGMSGSPVYVKGRLVGAIGYGWGFSDHRLGLVTPAEDLLRIPRWPDRTPAFSPAPVVSSDVSPSPSPGPSSGDRTPPVSGDQGDGPASGDLPELAAPLLVQGLGDRSAAELGALLGRPWVAGGASGAAPPGLSGKTFEPGSPVGVLLAWGDVTVGSIGTVTAVDRNGRFLAFGHPFLNRGAVSFPVSAAEILDVVPSLESPFKIGNLGPLAGTLNQDRAEGISGRFGVLPPASEYSLRFEDVDTKRKELRRFQVVPDPFLRGKIAPLAMAGCLEDLWGRRGQGTGKVEIRFEGGGLARPWSRTNLFFSQTDLATEMLKEFALIHEALPLNPFQEIRPLGVHLRVEVTESPRVLTIERIEMPEDRTYSPGEKVAVTVTLRPWRKPPQKRVFQMRIPPKMRGRGEVVVRGGGIAEPEQESLQEGWRSIDSLAALLKELDAKEANQEIVVEIRGDLRKDPRDPGKEKDTGSKLLSEIKEERLKEGSLKVLRTNYYVEGLLRKSLTIRAPKKAAAGEDAEEELD</sequence>
<protein>
    <recommendedName>
        <fullName evidence="3">Peptidase S55 domain-containing protein</fullName>
    </recommendedName>
</protein>
<feature type="signal peptide" evidence="2">
    <location>
        <begin position="1"/>
        <end position="24"/>
    </location>
</feature>
<dbReference type="PaxDb" id="584708-Apau_1251"/>
<organism evidence="4 5">
    <name type="scientific">Aminomonas paucivorans DSM 12260</name>
    <dbReference type="NCBI Taxonomy" id="584708"/>
    <lineage>
        <taxon>Bacteria</taxon>
        <taxon>Thermotogati</taxon>
        <taxon>Synergistota</taxon>
        <taxon>Synergistia</taxon>
        <taxon>Synergistales</taxon>
        <taxon>Synergistaceae</taxon>
        <taxon>Aminomonas</taxon>
    </lineage>
</organism>
<dbReference type="AlphaFoldDB" id="E3CYP8"/>
<gene>
    <name evidence="4" type="ORF">Apau_1251</name>
</gene>
<dbReference type="Pfam" id="PF05580">
    <property type="entry name" value="Peptidase_S55"/>
    <property type="match status" value="1"/>
</dbReference>
<dbReference type="RefSeq" id="WP_006300878.1">
    <property type="nucleotide sequence ID" value="NZ_CM001022.1"/>
</dbReference>
<reference evidence="4 5" key="1">
    <citation type="journal article" date="2010" name="Stand. Genomic Sci.">
        <title>Non-contiguous finished genome sequence of Aminomonas paucivorans type strain (GLU-3).</title>
        <authorList>
            <person name="Pitluck S."/>
            <person name="Yasawong M."/>
            <person name="Held B."/>
            <person name="Lapidus A."/>
            <person name="Nolan M."/>
            <person name="Copeland A."/>
            <person name="Lucas S."/>
            <person name="Del Rio T.G."/>
            <person name="Tice H."/>
            <person name="Cheng J.F."/>
            <person name="Chertkov O."/>
            <person name="Goodwin L."/>
            <person name="Tapia R."/>
            <person name="Han C."/>
            <person name="Liolios K."/>
            <person name="Ivanova N."/>
            <person name="Mavromatis K."/>
            <person name="Ovchinnikova G."/>
            <person name="Pati A."/>
            <person name="Chen A."/>
            <person name="Palaniappan K."/>
            <person name="Land M."/>
            <person name="Hauser L."/>
            <person name="Chang Y.J."/>
            <person name="Jeffries C.D."/>
            <person name="Pukall R."/>
            <person name="Spring S."/>
            <person name="Rohde M."/>
            <person name="Sikorski J."/>
            <person name="Goker M."/>
            <person name="Woyke T."/>
            <person name="Bristow J."/>
            <person name="Eisen J.A."/>
            <person name="Markowitz V."/>
            <person name="Hugenholtz P."/>
            <person name="Kyrpides N.C."/>
            <person name="Klenk H.P."/>
        </authorList>
    </citation>
    <scope>NUCLEOTIDE SEQUENCE [LARGE SCALE GENOMIC DNA]</scope>
    <source>
        <strain evidence="4 5">DSM 12260</strain>
    </source>
</reference>
<feature type="compositionally biased region" description="Low complexity" evidence="1">
    <location>
        <begin position="145"/>
        <end position="171"/>
    </location>
</feature>
<dbReference type="HOGENOM" id="CLU_023510_0_0_0"/>
<dbReference type="PROSITE" id="PS51494">
    <property type="entry name" value="SPOIVB"/>
    <property type="match status" value="1"/>
</dbReference>
<name>E3CYP8_9BACT</name>
<feature type="region of interest" description="Disordered" evidence="1">
    <location>
        <begin position="145"/>
        <end position="185"/>
    </location>
</feature>
<evidence type="ECO:0000256" key="1">
    <source>
        <dbReference type="SAM" id="MobiDB-lite"/>
    </source>
</evidence>
<evidence type="ECO:0000256" key="2">
    <source>
        <dbReference type="SAM" id="SignalP"/>
    </source>
</evidence>
<dbReference type="OrthoDB" id="9765242at2"/>
<feature type="chain" id="PRO_5003167942" description="Peptidase S55 domain-containing protein" evidence="2">
    <location>
        <begin position="25"/>
        <end position="614"/>
    </location>
</feature>
<feature type="domain" description="Peptidase S55" evidence="3">
    <location>
        <begin position="1"/>
        <end position="148"/>
    </location>
</feature>
<dbReference type="eggNOG" id="COG1044">
    <property type="taxonomic scope" value="Bacteria"/>
</dbReference>
<accession>E3CYP8</accession>
<keyword evidence="2" id="KW-0732">Signal</keyword>
<dbReference type="EMBL" id="CM001022">
    <property type="protein sequence ID" value="EFQ23676.1"/>
    <property type="molecule type" value="Genomic_DNA"/>
</dbReference>
<keyword evidence="5" id="KW-1185">Reference proteome</keyword>